<feature type="region of interest" description="Disordered" evidence="1">
    <location>
        <begin position="217"/>
        <end position="245"/>
    </location>
</feature>
<sequence>MELSPLYRLSPELRNQIYEHVFASRYAVMLQHNSCQHALTKTCRQIRLETLAMFHSLTSFNAHLDDGPATPLTKWMRVLGPETDLHMLQFTIHGLSATRRIFSTGDIDHKWYRNHDTSSGEDELGDLGPRNDQEPSNRTTYVLRPIHIRFASRELKDIFLVLHSMGLGLAQFHIVKPNNSSSIDTETEPPKVIERLTSEYAIVPLIPFTIPSTTDSTIPITENPWSSSPPHRDIEDPPLSTSPQAPQVEEDIYSRTNTIPNQLLLAADAKIHLQIQLSIGDTTITLREQRRVIILEFEFVEDFAVTNHHTSEQHANSRNLSTRRAILKDFRQATLSGASHDMLHSVVGAMRNWRAMP</sequence>
<evidence type="ECO:0000313" key="2">
    <source>
        <dbReference type="EMBL" id="WPA96972.1"/>
    </source>
</evidence>
<name>A0ABZ0NBS5_CERBT</name>
<evidence type="ECO:0000313" key="3">
    <source>
        <dbReference type="Proteomes" id="UP001302367"/>
    </source>
</evidence>
<dbReference type="Proteomes" id="UP001302367">
    <property type="component" value="Chromosome 1"/>
</dbReference>
<reference evidence="2 3" key="1">
    <citation type="submission" date="2023-09" db="EMBL/GenBank/DDBJ databases">
        <title>Complete-Gapless Cercospora beticola genome.</title>
        <authorList>
            <person name="Wyatt N.A."/>
            <person name="Spanner R.E."/>
            <person name="Bolton M.D."/>
        </authorList>
    </citation>
    <scope>NUCLEOTIDE SEQUENCE [LARGE SCALE GENOMIC DNA]</scope>
    <source>
        <strain evidence="2">Cb09-40</strain>
    </source>
</reference>
<feature type="region of interest" description="Disordered" evidence="1">
    <location>
        <begin position="113"/>
        <end position="136"/>
    </location>
</feature>
<proteinExistence type="predicted"/>
<dbReference type="GeneID" id="35425342"/>
<accession>A0ABZ0NBS5</accession>
<dbReference type="RefSeq" id="XP_023458471.2">
    <property type="nucleotide sequence ID" value="XM_023594191.2"/>
</dbReference>
<keyword evidence="3" id="KW-1185">Reference proteome</keyword>
<gene>
    <name evidence="2" type="ORF">RHO25_001580</name>
</gene>
<evidence type="ECO:0000256" key="1">
    <source>
        <dbReference type="SAM" id="MobiDB-lite"/>
    </source>
</evidence>
<organism evidence="2 3">
    <name type="scientific">Cercospora beticola</name>
    <name type="common">Sugarbeet leaf spot fungus</name>
    <dbReference type="NCBI Taxonomy" id="122368"/>
    <lineage>
        <taxon>Eukaryota</taxon>
        <taxon>Fungi</taxon>
        <taxon>Dikarya</taxon>
        <taxon>Ascomycota</taxon>
        <taxon>Pezizomycotina</taxon>
        <taxon>Dothideomycetes</taxon>
        <taxon>Dothideomycetidae</taxon>
        <taxon>Mycosphaerellales</taxon>
        <taxon>Mycosphaerellaceae</taxon>
        <taxon>Cercospora</taxon>
    </lineage>
</organism>
<dbReference type="EMBL" id="CP134184">
    <property type="protein sequence ID" value="WPA96972.1"/>
    <property type="molecule type" value="Genomic_DNA"/>
</dbReference>
<evidence type="ECO:0008006" key="4">
    <source>
        <dbReference type="Google" id="ProtNLM"/>
    </source>
</evidence>
<protein>
    <recommendedName>
        <fullName evidence="4">F-box domain-containing protein</fullName>
    </recommendedName>
</protein>